<dbReference type="EMBL" id="CP007139">
    <property type="protein sequence ID" value="AIE84534.1"/>
    <property type="molecule type" value="Genomic_DNA"/>
</dbReference>
<reference evidence="6 7" key="1">
    <citation type="journal article" date="2014" name="PLoS ONE">
        <title>The first complete genome sequence of the class fimbriimonadia in the phylum armatimonadetes.</title>
        <authorList>
            <person name="Hu Z.Y."/>
            <person name="Wang Y.Z."/>
            <person name="Im W.T."/>
            <person name="Wang S.Y."/>
            <person name="Zhao G.P."/>
            <person name="Zheng H.J."/>
            <person name="Quan Z.X."/>
        </authorList>
    </citation>
    <scope>NUCLEOTIDE SEQUENCE [LARGE SCALE GENOMIC DNA]</scope>
    <source>
        <strain evidence="6">Gsoil 348</strain>
    </source>
</reference>
<protein>
    <recommendedName>
        <fullName evidence="8">FG-GAP repeat protein</fullName>
    </recommendedName>
</protein>
<dbReference type="AlphaFoldDB" id="A0A068NSG4"/>
<dbReference type="InterPro" id="IPR024079">
    <property type="entry name" value="MetalloPept_cat_dom_sf"/>
</dbReference>
<evidence type="ECO:0000256" key="2">
    <source>
        <dbReference type="ARBA" id="ARBA00022525"/>
    </source>
</evidence>
<evidence type="ECO:0000256" key="5">
    <source>
        <dbReference type="SAM" id="MobiDB-lite"/>
    </source>
</evidence>
<feature type="region of interest" description="Disordered" evidence="5">
    <location>
        <begin position="285"/>
        <end position="316"/>
    </location>
</feature>
<dbReference type="RefSeq" id="WP_025226837.1">
    <property type="nucleotide sequence ID" value="NZ_CP007139.1"/>
</dbReference>
<evidence type="ECO:0000256" key="1">
    <source>
        <dbReference type="ARBA" id="ARBA00004613"/>
    </source>
</evidence>
<dbReference type="InterPro" id="IPR028994">
    <property type="entry name" value="Integrin_alpha_N"/>
</dbReference>
<evidence type="ECO:0000256" key="3">
    <source>
        <dbReference type="ARBA" id="ARBA00022729"/>
    </source>
</evidence>
<dbReference type="SUPFAM" id="SSF55486">
    <property type="entry name" value="Metalloproteases ('zincins'), catalytic domain"/>
    <property type="match status" value="1"/>
</dbReference>
<dbReference type="Pfam" id="PF18884">
    <property type="entry name" value="TSP3_bac"/>
    <property type="match status" value="1"/>
</dbReference>
<evidence type="ECO:0008006" key="8">
    <source>
        <dbReference type="Google" id="ProtNLM"/>
    </source>
</evidence>
<gene>
    <name evidence="6" type="ORF">OP10G_1166</name>
</gene>
<sequence length="925" mass="101343">MPFPLAAVLLFAAPTFTEPEPWALGFAAAPRMPFVGDVDHDGYADLIGVYPPGDSIIDVNLTVEGVKSGVGMQAMPKWGHECQAAAVGEIDDVPGADVVGLFEGKKLRLAGAFAGQFKDTADWATLPAPLKNPGLAAVKGGAEILVFDTRGGNGYRIDSKTRKATSCRLPGGTVWVGDAGERWVGKSAGGDIFWLDPATLKRGEKLGSESKGSRPAAAPGLVVFGDTAWTPAGMVKLMMPKLPEVDVVRAIGDVDHDGDPDILEFRYGKEAHTGNEVLIRRYVTPGETDNDHDGLSNEEELKLGTNPNRADTDDDGLLDGWEVNGYRGLDFKGMGCDPRHVDLLCLISRFAPVQEAKVKSELDRAKKFYADLNSANPDGTKGMNFHPIYLPEVTGDDTKNAWWTNRDKFRPEKWRGIAHWMQVTPGGGGQADELGDGGGCGEGALWAVFVHEFGHQMGLNHEGFWPNGSCPIYSSLMNYNYSYSFEDQRDKIHYSDGALAGYILRETDLDETIPLPYDRVKFLEQGPYHFRLKKNGATTLIDWNWNGVFGEKHIRADINYAYSTNSGRRDEVGKTKTSPWLFVHGKQAFVLFGTNDKPADPKLDPTLSSTDPGRLMLRRLRKPFEWDNAWILDTDGLQGDPVGFSYDGKIVVVYQSKQGVVVRRIEPGKQDVKIGAPEVVASDPNLVPTVGEVKGVHYLMLWNPKDGVVSYQTVKDDGHFTAAQVLDAKSTDPVGICEDTLKHEAVIGLAQDQDKAKPSRWQVRRYKVKDGKLEPAGMDWVEGEAGGARGSGRITVLFDRSRDAGPAGRIYFYGRGLTGKDSPWACTYVAHQIADKTVHGGWLVKRYYDEWTQSRSAPAAAWFGGDVIWSYRWVDGGQGATDNNLHVGYKGLGIQDEPFGDHDDVGFIRNFGIRASLLSLGKAEK</sequence>
<keyword evidence="4" id="KW-0106">Calcium</keyword>
<dbReference type="KEGG" id="fgi:OP10G_1166"/>
<comment type="subcellular location">
    <subcellularLocation>
        <location evidence="1">Secreted</location>
    </subcellularLocation>
</comment>
<organism evidence="6 7">
    <name type="scientific">Fimbriimonas ginsengisoli Gsoil 348</name>
    <dbReference type="NCBI Taxonomy" id="661478"/>
    <lineage>
        <taxon>Bacteria</taxon>
        <taxon>Bacillati</taxon>
        <taxon>Armatimonadota</taxon>
        <taxon>Fimbriimonadia</taxon>
        <taxon>Fimbriimonadales</taxon>
        <taxon>Fimbriimonadaceae</taxon>
        <taxon>Fimbriimonas</taxon>
    </lineage>
</organism>
<evidence type="ECO:0000313" key="6">
    <source>
        <dbReference type="EMBL" id="AIE84534.1"/>
    </source>
</evidence>
<dbReference type="HOGENOM" id="CLU_318791_0_0_0"/>
<dbReference type="STRING" id="661478.OP10G_1166"/>
<dbReference type="Proteomes" id="UP000027982">
    <property type="component" value="Chromosome"/>
</dbReference>
<keyword evidence="2" id="KW-0964">Secreted</keyword>
<dbReference type="OrthoDB" id="223957at2"/>
<dbReference type="InterPro" id="IPR059100">
    <property type="entry name" value="TSP3_bac"/>
</dbReference>
<evidence type="ECO:0000256" key="4">
    <source>
        <dbReference type="ARBA" id="ARBA00022837"/>
    </source>
</evidence>
<keyword evidence="7" id="KW-1185">Reference proteome</keyword>
<dbReference type="Gene3D" id="3.40.390.10">
    <property type="entry name" value="Collagenase (Catalytic Domain)"/>
    <property type="match status" value="1"/>
</dbReference>
<proteinExistence type="predicted"/>
<accession>A0A068NSG4</accession>
<feature type="compositionally biased region" description="Basic and acidic residues" evidence="5">
    <location>
        <begin position="289"/>
        <end position="302"/>
    </location>
</feature>
<name>A0A068NSG4_FIMGI</name>
<keyword evidence="3" id="KW-0732">Signal</keyword>
<dbReference type="GO" id="GO:0008237">
    <property type="term" value="F:metallopeptidase activity"/>
    <property type="evidence" value="ECO:0007669"/>
    <property type="project" value="InterPro"/>
</dbReference>
<evidence type="ECO:0000313" key="7">
    <source>
        <dbReference type="Proteomes" id="UP000027982"/>
    </source>
</evidence>
<dbReference type="SUPFAM" id="SSF69318">
    <property type="entry name" value="Integrin alpha N-terminal domain"/>
    <property type="match status" value="1"/>
</dbReference>
<dbReference type="eggNOG" id="COG3266">
    <property type="taxonomic scope" value="Bacteria"/>
</dbReference>